<feature type="region of interest" description="Disordered" evidence="2">
    <location>
        <begin position="142"/>
        <end position="337"/>
    </location>
</feature>
<dbReference type="InterPro" id="IPR036869">
    <property type="entry name" value="J_dom_sf"/>
</dbReference>
<keyword evidence="4" id="KW-1185">Reference proteome</keyword>
<dbReference type="GeneID" id="5002942"/>
<proteinExistence type="predicted"/>
<accession>A4S0F2</accession>
<feature type="compositionally biased region" description="Low complexity" evidence="2">
    <location>
        <begin position="258"/>
        <end position="267"/>
    </location>
</feature>
<dbReference type="Gene3D" id="1.10.287.110">
    <property type="entry name" value="DnaJ domain"/>
    <property type="match status" value="1"/>
</dbReference>
<keyword evidence="1" id="KW-0175">Coiled coil</keyword>
<feature type="compositionally biased region" description="Low complexity" evidence="2">
    <location>
        <begin position="444"/>
        <end position="454"/>
    </location>
</feature>
<feature type="compositionally biased region" description="Basic and acidic residues" evidence="2">
    <location>
        <begin position="242"/>
        <end position="253"/>
    </location>
</feature>
<feature type="compositionally biased region" description="Acidic residues" evidence="2">
    <location>
        <begin position="222"/>
        <end position="241"/>
    </location>
</feature>
<dbReference type="OrthoDB" id="498970at2759"/>
<feature type="compositionally biased region" description="Low complexity" evidence="2">
    <location>
        <begin position="187"/>
        <end position="198"/>
    </location>
</feature>
<dbReference type="EMBL" id="CP000587">
    <property type="protein sequence ID" value="ABO97255.1"/>
    <property type="molecule type" value="Genomic_DNA"/>
</dbReference>
<sequence length="643" mass="71144">MRATSDATRASLRPVQAPRGAKRIDIDPLGTPKELLNDARALGFADPTLPRHIVTVALVTTPECAIELRTAASEVFVQDKFGALRMLKPRAKAFLKRGEVLFFAWSKARGTRFGYVLDVGDGGGEDDGAKGAGGGRGAAEVIDIASEEDASGTPRRRREDGANERAEEAAAAATRKTRRESSVHGKTSPSSTTTTTTSEGTRRSARNARKASAPEASAKDENVDDEDGDEVEDDVIEVENDDWTHAKRRREEGSPATASSSQAARQSRSNKDCPINWARARGYGKPNLPPREAETCPHDYAEPPRREEPSMWGGQQGREEARQQAEAARIPPCPPEGLPDDPTELQNARTALKQAHRQLVSALNTEVAMRQTLAQCQLDFQRTMRGGADYALRQWHKDNLQMVAGKYQQSQFAAAAARSSYQHALKLFHRTVERCEGLRTGADASASPAASPMSKQRQKPEEPTASAATKSRFDAECEAWDTLLSVDPTKMSIKDLRRCATDVGIDVSTLVEREDYVNALTKKRDTGQAAFNEKKRKRDEERAAVEAKQRAKKASEEEDHAKRAAVHQVSIWAMHADLRLFLYRCGVSIDQHGRSTKRLLQKSYRQAMLKFHPDRARQKSIREQALANEVTKWLTHAWQQLPP</sequence>
<evidence type="ECO:0000256" key="1">
    <source>
        <dbReference type="SAM" id="Coils"/>
    </source>
</evidence>
<dbReference type="RefSeq" id="XP_001418962.1">
    <property type="nucleotide sequence ID" value="XM_001418925.1"/>
</dbReference>
<evidence type="ECO:0000313" key="3">
    <source>
        <dbReference type="EMBL" id="ABO97255.1"/>
    </source>
</evidence>
<evidence type="ECO:0008006" key="5">
    <source>
        <dbReference type="Google" id="ProtNLM"/>
    </source>
</evidence>
<dbReference type="Proteomes" id="UP000001568">
    <property type="component" value="Chromosome 7"/>
</dbReference>
<evidence type="ECO:0000256" key="2">
    <source>
        <dbReference type="SAM" id="MobiDB-lite"/>
    </source>
</evidence>
<feature type="compositionally biased region" description="Basic and acidic residues" evidence="2">
    <location>
        <begin position="157"/>
        <end position="168"/>
    </location>
</feature>
<protein>
    <recommendedName>
        <fullName evidence="5">J domain-containing protein</fullName>
    </recommendedName>
</protein>
<dbReference type="AlphaFoldDB" id="A4S0F2"/>
<reference evidence="3 4" key="1">
    <citation type="journal article" date="2007" name="Proc. Natl. Acad. Sci. U.S.A.">
        <title>The tiny eukaryote Ostreococcus provides genomic insights into the paradox of plankton speciation.</title>
        <authorList>
            <person name="Palenik B."/>
            <person name="Grimwood J."/>
            <person name="Aerts A."/>
            <person name="Rouze P."/>
            <person name="Salamov A."/>
            <person name="Putnam N."/>
            <person name="Dupont C."/>
            <person name="Jorgensen R."/>
            <person name="Derelle E."/>
            <person name="Rombauts S."/>
            <person name="Zhou K."/>
            <person name="Otillar R."/>
            <person name="Merchant S.S."/>
            <person name="Podell S."/>
            <person name="Gaasterland T."/>
            <person name="Napoli C."/>
            <person name="Gendler K."/>
            <person name="Manuell A."/>
            <person name="Tai V."/>
            <person name="Vallon O."/>
            <person name="Piganeau G."/>
            <person name="Jancek S."/>
            <person name="Heijde M."/>
            <person name="Jabbari K."/>
            <person name="Bowler C."/>
            <person name="Lohr M."/>
            <person name="Robbens S."/>
            <person name="Werner G."/>
            <person name="Dubchak I."/>
            <person name="Pazour G.J."/>
            <person name="Ren Q."/>
            <person name="Paulsen I."/>
            <person name="Delwiche C."/>
            <person name="Schmutz J."/>
            <person name="Rokhsar D."/>
            <person name="Van de Peer Y."/>
            <person name="Moreau H."/>
            <person name="Grigoriev I.V."/>
        </authorList>
    </citation>
    <scope>NUCLEOTIDE SEQUENCE [LARGE SCALE GENOMIC DNA]</scope>
    <source>
        <strain evidence="3 4">CCE9901</strain>
    </source>
</reference>
<dbReference type="Gramene" id="ABO97255">
    <property type="protein sequence ID" value="ABO97255"/>
    <property type="gene ID" value="OSTLU_32723"/>
</dbReference>
<dbReference type="HOGENOM" id="CLU_426048_0_0_1"/>
<organism evidence="3 4">
    <name type="scientific">Ostreococcus lucimarinus (strain CCE9901)</name>
    <dbReference type="NCBI Taxonomy" id="436017"/>
    <lineage>
        <taxon>Eukaryota</taxon>
        <taxon>Viridiplantae</taxon>
        <taxon>Chlorophyta</taxon>
        <taxon>Mamiellophyceae</taxon>
        <taxon>Mamiellales</taxon>
        <taxon>Bathycoccaceae</taxon>
        <taxon>Ostreococcus</taxon>
    </lineage>
</organism>
<name>A4S0F2_OSTLU</name>
<dbReference type="SUPFAM" id="SSF46565">
    <property type="entry name" value="Chaperone J-domain"/>
    <property type="match status" value="1"/>
</dbReference>
<dbReference type="KEGG" id="olu:OSTLU_32723"/>
<evidence type="ECO:0000313" key="4">
    <source>
        <dbReference type="Proteomes" id="UP000001568"/>
    </source>
</evidence>
<feature type="compositionally biased region" description="Basic and acidic residues" evidence="2">
    <location>
        <begin position="291"/>
        <end position="309"/>
    </location>
</feature>
<feature type="coiled-coil region" evidence="1">
    <location>
        <begin position="537"/>
        <end position="564"/>
    </location>
</feature>
<gene>
    <name evidence="3" type="ORF">OSTLU_32723</name>
</gene>
<feature type="region of interest" description="Disordered" evidence="2">
    <location>
        <begin position="440"/>
        <end position="471"/>
    </location>
</feature>